<dbReference type="OrthoDB" id="1916806at2"/>
<name>A0A4V3RKT9_9CLOT</name>
<evidence type="ECO:0000313" key="2">
    <source>
        <dbReference type="Proteomes" id="UP000306888"/>
    </source>
</evidence>
<proteinExistence type="predicted"/>
<dbReference type="Proteomes" id="UP000306888">
    <property type="component" value="Unassembled WGS sequence"/>
</dbReference>
<organism evidence="1 2">
    <name type="scientific">Clostridium sartagoforme</name>
    <dbReference type="NCBI Taxonomy" id="84031"/>
    <lineage>
        <taxon>Bacteria</taxon>
        <taxon>Bacillati</taxon>
        <taxon>Bacillota</taxon>
        <taxon>Clostridia</taxon>
        <taxon>Eubacteriales</taxon>
        <taxon>Clostridiaceae</taxon>
        <taxon>Clostridium</taxon>
    </lineage>
</organism>
<dbReference type="EMBL" id="SRYR01000009">
    <property type="protein sequence ID" value="TGY41200.1"/>
    <property type="molecule type" value="Genomic_DNA"/>
</dbReference>
<dbReference type="RefSeq" id="WP_136007777.1">
    <property type="nucleotide sequence ID" value="NZ_SRYR01000009.1"/>
</dbReference>
<keyword evidence="1" id="KW-0808">Transferase</keyword>
<comment type="caution">
    <text evidence="1">The sequence shown here is derived from an EMBL/GenBank/DDBJ whole genome shotgun (WGS) entry which is preliminary data.</text>
</comment>
<gene>
    <name evidence="1" type="ORF">E5347_13620</name>
</gene>
<dbReference type="AlphaFoldDB" id="A0A4V3RKT9"/>
<protein>
    <submittedName>
        <fullName evidence="1">Protein kinase</fullName>
    </submittedName>
</protein>
<keyword evidence="1" id="KW-0418">Kinase</keyword>
<keyword evidence="2" id="KW-1185">Reference proteome</keyword>
<evidence type="ECO:0000313" key="1">
    <source>
        <dbReference type="EMBL" id="TGY41200.1"/>
    </source>
</evidence>
<sequence length="197" mass="23451">MPRSYSYSADFDSETEELFKSAEFLGEGHNGIVYELPGNKAIKIFKESKCCKEEGEILKKVSRSKYFPRLYNIGSFYMVRDKVHGNRLDHYIKKKGFNYEISESLYYLIEEFKNLKFVKLDARCRDIYITNDNKVMVIDPKQCYKKKVSYPRHLMKGLDKIGVLDSFLEDINIIDKKVAKNWRKKYNQYLQNRDDEK</sequence>
<accession>A0A4V3RKT9</accession>
<dbReference type="InterPro" id="IPR011009">
    <property type="entry name" value="Kinase-like_dom_sf"/>
</dbReference>
<dbReference type="GO" id="GO:0016301">
    <property type="term" value="F:kinase activity"/>
    <property type="evidence" value="ECO:0007669"/>
    <property type="project" value="UniProtKB-KW"/>
</dbReference>
<dbReference type="SUPFAM" id="SSF56112">
    <property type="entry name" value="Protein kinase-like (PK-like)"/>
    <property type="match status" value="1"/>
</dbReference>
<reference evidence="1 2" key="1">
    <citation type="submission" date="2019-04" db="EMBL/GenBank/DDBJ databases">
        <title>Microbes associate with the intestines of laboratory mice.</title>
        <authorList>
            <person name="Navarre W."/>
            <person name="Wong E."/>
            <person name="Huang K."/>
            <person name="Tropini C."/>
            <person name="Ng K."/>
            <person name="Yu B."/>
        </authorList>
    </citation>
    <scope>NUCLEOTIDE SEQUENCE [LARGE SCALE GENOMIC DNA]</scope>
    <source>
        <strain evidence="1 2">NM50_B9-20</strain>
    </source>
</reference>